<dbReference type="InterPro" id="IPR036397">
    <property type="entry name" value="RNaseH_sf"/>
</dbReference>
<dbReference type="InterPro" id="IPR019760">
    <property type="entry name" value="DNA-dir_DNA_pol_A_CS"/>
</dbReference>
<dbReference type="InterPro" id="IPR020046">
    <property type="entry name" value="5-3_exonucl_a-hlix_arch_N"/>
</dbReference>
<dbReference type="Gene3D" id="3.30.420.10">
    <property type="entry name" value="Ribonuclease H-like superfamily/Ribonuclease H"/>
    <property type="match status" value="1"/>
</dbReference>
<dbReference type="InterPro" id="IPR043502">
    <property type="entry name" value="DNA/RNA_pol_sf"/>
</dbReference>
<dbReference type="GO" id="GO:0003887">
    <property type="term" value="F:DNA-directed DNA polymerase activity"/>
    <property type="evidence" value="ECO:0007669"/>
    <property type="project" value="UniProtKB-UniRule"/>
</dbReference>
<dbReference type="PRINTS" id="PR00868">
    <property type="entry name" value="DNAPOLI"/>
</dbReference>
<name>A0A0S7YDM8_UNCT6</name>
<keyword evidence="11" id="KW-0378">Hydrolase</keyword>
<dbReference type="SUPFAM" id="SSF88723">
    <property type="entry name" value="PIN domain-like"/>
    <property type="match status" value="1"/>
</dbReference>
<feature type="domain" description="5'-3' exonuclease" evidence="12">
    <location>
        <begin position="3"/>
        <end position="250"/>
    </location>
</feature>
<dbReference type="GO" id="GO:0006261">
    <property type="term" value="P:DNA-templated DNA replication"/>
    <property type="evidence" value="ECO:0007669"/>
    <property type="project" value="UniProtKB-UniRule"/>
</dbReference>
<dbReference type="NCBIfam" id="NF004397">
    <property type="entry name" value="PRK05755.1"/>
    <property type="match status" value="1"/>
</dbReference>
<keyword evidence="11" id="KW-0269">Exonuclease</keyword>
<comment type="catalytic activity">
    <reaction evidence="9 11">
        <text>DNA(n) + a 2'-deoxyribonucleoside 5'-triphosphate = DNA(n+1) + diphosphate</text>
        <dbReference type="Rhea" id="RHEA:22508"/>
        <dbReference type="Rhea" id="RHEA-COMP:17339"/>
        <dbReference type="Rhea" id="RHEA-COMP:17340"/>
        <dbReference type="ChEBI" id="CHEBI:33019"/>
        <dbReference type="ChEBI" id="CHEBI:61560"/>
        <dbReference type="ChEBI" id="CHEBI:173112"/>
        <dbReference type="EC" id="2.7.7.7"/>
    </reaction>
</comment>
<evidence type="ECO:0000259" key="12">
    <source>
        <dbReference type="SMART" id="SM00475"/>
    </source>
</evidence>
<dbReference type="InterPro" id="IPR036279">
    <property type="entry name" value="5-3_exonuclease_C_sf"/>
</dbReference>
<keyword evidence="6 11" id="KW-0239">DNA-directed DNA polymerase</keyword>
<dbReference type="PATRIC" id="fig|1703772.3.peg.1655"/>
<dbReference type="InterPro" id="IPR002298">
    <property type="entry name" value="DNA_polymerase_A"/>
</dbReference>
<dbReference type="CDD" id="cd08637">
    <property type="entry name" value="DNA_pol_A_pol_I_C"/>
    <property type="match status" value="1"/>
</dbReference>
<dbReference type="FunFam" id="1.10.150.20:FF:000002">
    <property type="entry name" value="DNA polymerase I"/>
    <property type="match status" value="1"/>
</dbReference>
<dbReference type="Gene3D" id="1.20.1060.10">
    <property type="entry name" value="Taq DNA Polymerase, Chain T, domain 4"/>
    <property type="match status" value="1"/>
</dbReference>
<dbReference type="Proteomes" id="UP000051012">
    <property type="component" value="Unassembled WGS sequence"/>
</dbReference>
<comment type="similarity">
    <text evidence="1 11">Belongs to the DNA polymerase type-A family.</text>
</comment>
<dbReference type="PANTHER" id="PTHR10133:SF27">
    <property type="entry name" value="DNA POLYMERASE NU"/>
    <property type="match status" value="1"/>
</dbReference>
<dbReference type="SMART" id="SM00475">
    <property type="entry name" value="53EXOc"/>
    <property type="match status" value="1"/>
</dbReference>
<dbReference type="GO" id="GO:0006302">
    <property type="term" value="P:double-strand break repair"/>
    <property type="evidence" value="ECO:0007669"/>
    <property type="project" value="TreeGrafter"/>
</dbReference>
<evidence type="ECO:0000256" key="1">
    <source>
        <dbReference type="ARBA" id="ARBA00007705"/>
    </source>
</evidence>
<dbReference type="EC" id="2.7.7.7" evidence="10 11"/>
<comment type="function">
    <text evidence="11">In addition to polymerase activity, this DNA polymerase exhibits 5'-3' exonuclease activity.</text>
</comment>
<evidence type="ECO:0000256" key="8">
    <source>
        <dbReference type="ARBA" id="ARBA00023204"/>
    </source>
</evidence>
<keyword evidence="8 11" id="KW-0234">DNA repair</keyword>
<protein>
    <recommendedName>
        <fullName evidence="10 11">DNA polymerase I</fullName>
        <ecNumber evidence="10 11">2.7.7.7</ecNumber>
    </recommendedName>
</protein>
<keyword evidence="5 11" id="KW-0227">DNA damage</keyword>
<dbReference type="CDD" id="cd09898">
    <property type="entry name" value="H3TH_53EXO"/>
    <property type="match status" value="1"/>
</dbReference>
<comment type="caution">
    <text evidence="14">The sequence shown here is derived from an EMBL/GenBank/DDBJ whole genome shotgun (WGS) entry which is preliminary data.</text>
</comment>
<keyword evidence="7 11" id="KW-0238">DNA-binding</keyword>
<keyword evidence="3 11" id="KW-0548">Nucleotidyltransferase</keyword>
<dbReference type="FunFam" id="1.20.1060.10:FF:000001">
    <property type="entry name" value="DNA polymerase I"/>
    <property type="match status" value="1"/>
</dbReference>
<dbReference type="FunFam" id="1.10.150.20:FF:000003">
    <property type="entry name" value="DNA polymerase I"/>
    <property type="match status" value="1"/>
</dbReference>
<dbReference type="InterPro" id="IPR018320">
    <property type="entry name" value="DNA_polymerase_1"/>
</dbReference>
<dbReference type="InterPro" id="IPR029060">
    <property type="entry name" value="PIN-like_dom_sf"/>
</dbReference>
<evidence type="ECO:0000256" key="4">
    <source>
        <dbReference type="ARBA" id="ARBA00022705"/>
    </source>
</evidence>
<dbReference type="InterPro" id="IPR012337">
    <property type="entry name" value="RNaseH-like_sf"/>
</dbReference>
<dbReference type="SUPFAM" id="SSF56672">
    <property type="entry name" value="DNA/RNA polymerases"/>
    <property type="match status" value="1"/>
</dbReference>
<dbReference type="PANTHER" id="PTHR10133">
    <property type="entry name" value="DNA POLYMERASE I"/>
    <property type="match status" value="1"/>
</dbReference>
<keyword evidence="11" id="KW-0540">Nuclease</keyword>
<dbReference type="SMART" id="SM00482">
    <property type="entry name" value="POLAc"/>
    <property type="match status" value="1"/>
</dbReference>
<sequence length="815" mass="92974">MPKKFVLIDAHSVIFRSYFAFIKNPLKNSKGENTSGIFGFLNTLEKVKKRFTTDYMCLAFDAPGKTFRDEEFEQYKANRPPPPPDLPFQIAKSKELSQYLGITHLERKGYEADDVLATLAQKLKNQGEVYIVSSDKDLLQMVSDNVYMYDAYRDQIYDRKKVIEKFGVPPERIPDYLALTGDSIDNVPGVPGIGPKRAVEIMQKYATFEEAINTDKRLVVHKDSAQLSRKLVTLECRIPLTIRPDDLHIQKPDLDKLMPLLLDLEFHSYIKEFSSTHEPAVAVKRIEDLSPITFGNAVGIGFDDTKEIYLCSTPDEVYQIETDHAATVLTDREKIKIGHDLKRLIKKTTLKSPLFDCGIVAWLIDPSKRSYSLEDIALQFLRTYPHVTPAHVASLTMKLYSQLSEKLDEHGEKTLYYDIEEPLIFVLAKMEQRGIKIDIPYLHTMGEEIQAEIQQREKNIYKIAGRNFNINSPKQLAHILFEELNLKPLKKGKTHYSTNVEVLQQLSSVHPLPHEIVNHRELSKIKSTYIDPLIAAAQKNRIHTTFNQTGTTTGRLSSSNPNIQNIPIRSELGKKMRKAFVAEKGFLLVSADYSQIELRLLAHIAHDKTLIQAFKSGQDIHRHTASLVFGISEESVDEKQRRMAKVVNYGLIYGMSNYGLAQGLDIPQEEALQFIESYYTLYAEVDHWRAQAISSAEEKGYAETLFKRKRPLPDIHSSNRNMREFSKRAAINTPIQGTAADLMKMAMIDVERRLTTNKFKSGLLLSIHDELLFEIEENRIEEAQKMIRESMETVMKLAVPIEVSIGVGKTWGEAH</sequence>
<organism evidence="14 15">
    <name type="scientific">candidate division TA06 bacterium DG_78</name>
    <dbReference type="NCBI Taxonomy" id="1703772"/>
    <lineage>
        <taxon>Bacteria</taxon>
        <taxon>Bacteria division TA06</taxon>
    </lineage>
</organism>
<dbReference type="GO" id="GO:0008409">
    <property type="term" value="F:5'-3' exonuclease activity"/>
    <property type="evidence" value="ECO:0007669"/>
    <property type="project" value="UniProtKB-UniRule"/>
</dbReference>
<evidence type="ECO:0000256" key="10">
    <source>
        <dbReference type="NCBIfam" id="TIGR00593"/>
    </source>
</evidence>
<evidence type="ECO:0000256" key="3">
    <source>
        <dbReference type="ARBA" id="ARBA00022695"/>
    </source>
</evidence>
<dbReference type="InterPro" id="IPR001098">
    <property type="entry name" value="DNA-dir_DNA_pol_A_palm_dom"/>
</dbReference>
<evidence type="ECO:0000256" key="2">
    <source>
        <dbReference type="ARBA" id="ARBA00022679"/>
    </source>
</evidence>
<dbReference type="EMBL" id="LJNI01000056">
    <property type="protein sequence ID" value="KPJ72772.1"/>
    <property type="molecule type" value="Genomic_DNA"/>
</dbReference>
<evidence type="ECO:0000256" key="5">
    <source>
        <dbReference type="ARBA" id="ARBA00022763"/>
    </source>
</evidence>
<dbReference type="Gene3D" id="3.30.70.370">
    <property type="match status" value="1"/>
</dbReference>
<gene>
    <name evidence="11" type="primary">polA</name>
    <name evidence="14" type="ORF">AMJ52_05290</name>
</gene>
<dbReference type="InterPro" id="IPR002421">
    <property type="entry name" value="5-3_exonuclease"/>
</dbReference>
<dbReference type="CDD" id="cd06140">
    <property type="entry name" value="DNA_polA_I_Bacillus_like_exo"/>
    <property type="match status" value="1"/>
</dbReference>
<evidence type="ECO:0000256" key="9">
    <source>
        <dbReference type="ARBA" id="ARBA00049244"/>
    </source>
</evidence>
<evidence type="ECO:0000259" key="13">
    <source>
        <dbReference type="SMART" id="SM00482"/>
    </source>
</evidence>
<evidence type="ECO:0000256" key="6">
    <source>
        <dbReference type="ARBA" id="ARBA00022932"/>
    </source>
</evidence>
<dbReference type="SUPFAM" id="SSF53098">
    <property type="entry name" value="Ribonuclease H-like"/>
    <property type="match status" value="1"/>
</dbReference>
<dbReference type="AlphaFoldDB" id="A0A0S7YDM8"/>
<dbReference type="Pfam" id="PF00476">
    <property type="entry name" value="DNA_pol_A"/>
    <property type="match status" value="1"/>
</dbReference>
<dbReference type="GO" id="GO:0003677">
    <property type="term" value="F:DNA binding"/>
    <property type="evidence" value="ECO:0007669"/>
    <property type="project" value="UniProtKB-UniRule"/>
</dbReference>
<proteinExistence type="inferred from homology"/>
<dbReference type="InterPro" id="IPR008918">
    <property type="entry name" value="HhH2"/>
</dbReference>
<evidence type="ECO:0000313" key="15">
    <source>
        <dbReference type="Proteomes" id="UP000051012"/>
    </source>
</evidence>
<dbReference type="PROSITE" id="PS00447">
    <property type="entry name" value="DNA_POLYMERASE_A"/>
    <property type="match status" value="1"/>
</dbReference>
<dbReference type="CDD" id="cd09859">
    <property type="entry name" value="PIN_53EXO"/>
    <property type="match status" value="1"/>
</dbReference>
<dbReference type="Gene3D" id="1.10.150.20">
    <property type="entry name" value="5' to 3' exonuclease, C-terminal subdomain"/>
    <property type="match status" value="2"/>
</dbReference>
<keyword evidence="4 11" id="KW-0235">DNA replication</keyword>
<dbReference type="Pfam" id="PF01367">
    <property type="entry name" value="5_3_exonuc"/>
    <property type="match status" value="1"/>
</dbReference>
<dbReference type="SUPFAM" id="SSF47807">
    <property type="entry name" value="5' to 3' exonuclease, C-terminal subdomain"/>
    <property type="match status" value="1"/>
</dbReference>
<accession>A0A0S7YDM8</accession>
<evidence type="ECO:0000313" key="14">
    <source>
        <dbReference type="EMBL" id="KPJ72772.1"/>
    </source>
</evidence>
<dbReference type="SMART" id="SM00279">
    <property type="entry name" value="HhH2"/>
    <property type="match status" value="1"/>
</dbReference>
<feature type="domain" description="DNA-directed DNA polymerase family A palm" evidence="13">
    <location>
        <begin position="573"/>
        <end position="779"/>
    </location>
</feature>
<dbReference type="NCBIfam" id="TIGR00593">
    <property type="entry name" value="pola"/>
    <property type="match status" value="1"/>
</dbReference>
<dbReference type="InterPro" id="IPR020045">
    <property type="entry name" value="DNA_polI_H3TH"/>
</dbReference>
<evidence type="ECO:0000256" key="11">
    <source>
        <dbReference type="RuleBase" id="RU004460"/>
    </source>
</evidence>
<reference evidence="14 15" key="1">
    <citation type="journal article" date="2015" name="Microbiome">
        <title>Genomic resolution of linkages in carbon, nitrogen, and sulfur cycling among widespread estuary sediment bacteria.</title>
        <authorList>
            <person name="Baker B.J."/>
            <person name="Lazar C.S."/>
            <person name="Teske A.P."/>
            <person name="Dick G.J."/>
        </authorList>
    </citation>
    <scope>NUCLEOTIDE SEQUENCE [LARGE SCALE GENOMIC DNA]</scope>
    <source>
        <strain evidence="14">DG_78</strain>
    </source>
</reference>
<dbReference type="Pfam" id="PF02739">
    <property type="entry name" value="5_3_exonuc_N"/>
    <property type="match status" value="1"/>
</dbReference>
<keyword evidence="2 11" id="KW-0808">Transferase</keyword>
<evidence type="ECO:0000256" key="7">
    <source>
        <dbReference type="ARBA" id="ARBA00023125"/>
    </source>
</evidence>
<dbReference type="Gene3D" id="3.40.50.1010">
    <property type="entry name" value="5'-nuclease"/>
    <property type="match status" value="1"/>
</dbReference>